<dbReference type="EMBL" id="ACKS01000082">
    <property type="protein sequence ID" value="EFA43291.1"/>
    <property type="molecule type" value="Genomic_DNA"/>
</dbReference>
<dbReference type="InterPro" id="IPR011990">
    <property type="entry name" value="TPR-like_helical_dom_sf"/>
</dbReference>
<comment type="caution">
    <text evidence="4">The sequence shown here is derived from an EMBL/GenBank/DDBJ whole genome shotgun (WGS) entry which is preliminary data.</text>
</comment>
<keyword evidence="1" id="KW-0677">Repeat</keyword>
<dbReference type="InterPro" id="IPR019734">
    <property type="entry name" value="TPR_rpt"/>
</dbReference>
<evidence type="ECO:0000256" key="3">
    <source>
        <dbReference type="SAM" id="MobiDB-lite"/>
    </source>
</evidence>
<dbReference type="SUPFAM" id="SSF48452">
    <property type="entry name" value="TPR-like"/>
    <property type="match status" value="2"/>
</dbReference>
<gene>
    <name evidence="4" type="ORF">HMPREF0645_2242</name>
</gene>
<dbReference type="AlphaFoldDB" id="D1PZ57"/>
<proteinExistence type="predicted"/>
<dbReference type="InterPro" id="IPR051012">
    <property type="entry name" value="CellSynth/LPSAsmb/PSIAsmb"/>
</dbReference>
<evidence type="ECO:0000256" key="1">
    <source>
        <dbReference type="ARBA" id="ARBA00022737"/>
    </source>
</evidence>
<dbReference type="Pfam" id="PF13181">
    <property type="entry name" value="TPR_8"/>
    <property type="match status" value="1"/>
</dbReference>
<organism evidence="4 5">
    <name type="scientific">Hallella bergensis DSM 17361</name>
    <dbReference type="NCBI Taxonomy" id="585502"/>
    <lineage>
        <taxon>Bacteria</taxon>
        <taxon>Pseudomonadati</taxon>
        <taxon>Bacteroidota</taxon>
        <taxon>Bacteroidia</taxon>
        <taxon>Bacteroidales</taxon>
        <taxon>Prevotellaceae</taxon>
        <taxon>Hallella</taxon>
    </lineage>
</organism>
<keyword evidence="5" id="KW-1185">Reference proteome</keyword>
<evidence type="ECO:0000256" key="2">
    <source>
        <dbReference type="ARBA" id="ARBA00022803"/>
    </source>
</evidence>
<dbReference type="HOGENOM" id="CLU_003728_3_0_10"/>
<dbReference type="PANTHER" id="PTHR45586">
    <property type="entry name" value="TPR REPEAT-CONTAINING PROTEIN PA4667"/>
    <property type="match status" value="1"/>
</dbReference>
<sequence>MMNFLKKLFGSEETSPEEVKQEQQAKDFDILKYDGVTALKQHLFDYAVKCFTHALELKDDGETRDYLAQALIYTNDLPAAYAQLKHLSHLEPDNKRVWLRMAEVAYMMADYDAMADACEKANGLDSEDVYVNYTYARACIGRGDFGNGIALLTKAVNLSADNPLWEARLLRGQTLLKMGDMEQAEADADYMLEHIGDNEDALLLKARCRKAQGDNENALAYYGKVIEVNPFCTDAFRERAEIRRAMSDTQGAQEDEAMLVELESRGPQVSKTTEAEQNIQQKTEQAYKDVNPFG</sequence>
<evidence type="ECO:0000313" key="5">
    <source>
        <dbReference type="Proteomes" id="UP000003160"/>
    </source>
</evidence>
<dbReference type="eggNOG" id="COG0457">
    <property type="taxonomic scope" value="Bacteria"/>
</dbReference>
<dbReference type="Gene3D" id="1.25.40.10">
    <property type="entry name" value="Tetratricopeptide repeat domain"/>
    <property type="match status" value="2"/>
</dbReference>
<name>D1PZ57_9BACT</name>
<evidence type="ECO:0000313" key="4">
    <source>
        <dbReference type="EMBL" id="EFA43291.1"/>
    </source>
</evidence>
<dbReference type="Proteomes" id="UP000003160">
    <property type="component" value="Unassembled WGS sequence"/>
</dbReference>
<accession>D1PZ57</accession>
<dbReference type="RefSeq" id="WP_007174345.1">
    <property type="nucleotide sequence ID" value="NZ_GG704781.1"/>
</dbReference>
<dbReference type="SMART" id="SM00028">
    <property type="entry name" value="TPR"/>
    <property type="match status" value="4"/>
</dbReference>
<dbReference type="PANTHER" id="PTHR45586:SF1">
    <property type="entry name" value="LIPOPOLYSACCHARIDE ASSEMBLY PROTEIN B"/>
    <property type="match status" value="1"/>
</dbReference>
<protein>
    <submittedName>
        <fullName evidence="4">Tetratricopeptide repeat protein</fullName>
    </submittedName>
</protein>
<reference evidence="4" key="1">
    <citation type="submission" date="2009-10" db="EMBL/GenBank/DDBJ databases">
        <authorList>
            <person name="Qin X."/>
            <person name="Bachman B."/>
            <person name="Battles P."/>
            <person name="Bell A."/>
            <person name="Bess C."/>
            <person name="Bickham C."/>
            <person name="Chaboub L."/>
            <person name="Chen D."/>
            <person name="Coyle M."/>
            <person name="Deiros D.R."/>
            <person name="Dinh H."/>
            <person name="Forbes L."/>
            <person name="Fowler G."/>
            <person name="Francisco L."/>
            <person name="Fu Q."/>
            <person name="Gubbala S."/>
            <person name="Hale W."/>
            <person name="Han Y."/>
            <person name="Hemphill L."/>
            <person name="Highlander S.K."/>
            <person name="Hirani K."/>
            <person name="Hogues M."/>
            <person name="Jackson L."/>
            <person name="Jakkamsetti A."/>
            <person name="Javaid M."/>
            <person name="Jiang H."/>
            <person name="Korchina V."/>
            <person name="Kovar C."/>
            <person name="Lara F."/>
            <person name="Lee S."/>
            <person name="Mata R."/>
            <person name="Mathew T."/>
            <person name="Moen C."/>
            <person name="Morales K."/>
            <person name="Munidasa M."/>
            <person name="Nazareth L."/>
            <person name="Ngo R."/>
            <person name="Nguyen L."/>
            <person name="Okwuonu G."/>
            <person name="Ongeri F."/>
            <person name="Patil S."/>
            <person name="Petrosino J."/>
            <person name="Pham C."/>
            <person name="Pham P."/>
            <person name="Pu L.-L."/>
            <person name="Puazo M."/>
            <person name="Raj R."/>
            <person name="Reid J."/>
            <person name="Rouhana J."/>
            <person name="Saada N."/>
            <person name="Shang Y."/>
            <person name="Simmons D."/>
            <person name="Thornton R."/>
            <person name="Warren J."/>
            <person name="Weissenberger G."/>
            <person name="Zhang J."/>
            <person name="Zhang L."/>
            <person name="Zhou C."/>
            <person name="Zhu D."/>
            <person name="Muzny D."/>
            <person name="Worley K."/>
            <person name="Gibbs R."/>
        </authorList>
    </citation>
    <scope>NUCLEOTIDE SEQUENCE [LARGE SCALE GENOMIC DNA]</scope>
    <source>
        <strain evidence="4">DSM 17361</strain>
    </source>
</reference>
<feature type="region of interest" description="Disordered" evidence="3">
    <location>
        <begin position="265"/>
        <end position="294"/>
    </location>
</feature>
<keyword evidence="2" id="KW-0802">TPR repeat</keyword>
<feature type="compositionally biased region" description="Polar residues" evidence="3">
    <location>
        <begin position="267"/>
        <end position="284"/>
    </location>
</feature>